<feature type="domain" description="DUF4412" evidence="3">
    <location>
        <begin position="78"/>
        <end position="150"/>
    </location>
</feature>
<dbReference type="AlphaFoldDB" id="A0A511BNV6"/>
<protein>
    <recommendedName>
        <fullName evidence="3">DUF4412 domain-containing protein</fullName>
    </recommendedName>
</protein>
<dbReference type="InterPro" id="IPR025524">
    <property type="entry name" value="DUF4412"/>
</dbReference>
<feature type="compositionally biased region" description="Gly residues" evidence="1">
    <location>
        <begin position="203"/>
        <end position="214"/>
    </location>
</feature>
<feature type="region of interest" description="Disordered" evidence="1">
    <location>
        <begin position="203"/>
        <end position="230"/>
    </location>
</feature>
<dbReference type="OrthoDB" id="7268862at2"/>
<evidence type="ECO:0000313" key="4">
    <source>
        <dbReference type="EMBL" id="GEL01334.1"/>
    </source>
</evidence>
<keyword evidence="5" id="KW-1185">Reference proteome</keyword>
<comment type="caution">
    <text evidence="4">The sequence shown here is derived from an EMBL/GenBank/DDBJ whole genome shotgun (WGS) entry which is preliminary data.</text>
</comment>
<evidence type="ECO:0000259" key="3">
    <source>
        <dbReference type="Pfam" id="PF14371"/>
    </source>
</evidence>
<dbReference type="Pfam" id="PF14371">
    <property type="entry name" value="DUF4412"/>
    <property type="match status" value="1"/>
</dbReference>
<feature type="signal peptide" evidence="2">
    <location>
        <begin position="1"/>
        <end position="27"/>
    </location>
</feature>
<dbReference type="EMBL" id="BJVC01000001">
    <property type="protein sequence ID" value="GEL01334.1"/>
    <property type="molecule type" value="Genomic_DNA"/>
</dbReference>
<proteinExistence type="predicted"/>
<evidence type="ECO:0000313" key="5">
    <source>
        <dbReference type="Proteomes" id="UP000321405"/>
    </source>
</evidence>
<reference evidence="4 5" key="1">
    <citation type="submission" date="2019-07" db="EMBL/GenBank/DDBJ databases">
        <title>Whole genome shotgun sequence of Swaminathania salitolerans NBRC 104436.</title>
        <authorList>
            <person name="Hosoyama A."/>
            <person name="Uohara A."/>
            <person name="Ohji S."/>
            <person name="Ichikawa N."/>
        </authorList>
    </citation>
    <scope>NUCLEOTIDE SEQUENCE [LARGE SCALE GENOMIC DNA]</scope>
    <source>
        <strain evidence="4 5">NBRC 104436</strain>
    </source>
</reference>
<organism evidence="4 5">
    <name type="scientific">Swaminathania salitolerans</name>
    <dbReference type="NCBI Taxonomy" id="182838"/>
    <lineage>
        <taxon>Bacteria</taxon>
        <taxon>Pseudomonadati</taxon>
        <taxon>Pseudomonadota</taxon>
        <taxon>Alphaproteobacteria</taxon>
        <taxon>Acetobacterales</taxon>
        <taxon>Acetobacteraceae</taxon>
        <taxon>Swaminathania</taxon>
    </lineage>
</organism>
<gene>
    <name evidence="4" type="ORF">SSA02_04970</name>
</gene>
<feature type="chain" id="PRO_5021787760" description="DUF4412 domain-containing protein" evidence="2">
    <location>
        <begin position="28"/>
        <end position="230"/>
    </location>
</feature>
<sequence length="230" mass="24198">MSSYRRKSVAALALGVAMAGMAAPAFAQQHPRLTPSRDVTVVYSVQPEKLPQPVQATVHFRAEGDKLRIDPANHAGSTILDRPAQMVTLIMNKQKVYTSFSPKHGLRSPFLLDMSMQFAPDGKGMVAGASCNKWSITSAHGKAEACVTDDGVILSEEGVDSDGLRGKLVAERITYAPLDESLFQPPAGYQKISAQMPIPHGAGPHGAGVQGAGMQGAAMQGSTTKSASTP</sequence>
<keyword evidence="2" id="KW-0732">Signal</keyword>
<name>A0A511BNV6_9PROT</name>
<accession>A0A511BNV6</accession>
<dbReference type="RefSeq" id="WP_147092299.1">
    <property type="nucleotide sequence ID" value="NZ_BJVC01000001.1"/>
</dbReference>
<dbReference type="Proteomes" id="UP000321405">
    <property type="component" value="Unassembled WGS sequence"/>
</dbReference>
<evidence type="ECO:0000256" key="1">
    <source>
        <dbReference type="SAM" id="MobiDB-lite"/>
    </source>
</evidence>
<evidence type="ECO:0000256" key="2">
    <source>
        <dbReference type="SAM" id="SignalP"/>
    </source>
</evidence>